<gene>
    <name evidence="1" type="ORF">FA13DRAFT_1728729</name>
</gene>
<proteinExistence type="predicted"/>
<organism evidence="1 2">
    <name type="scientific">Coprinellus micaceus</name>
    <name type="common">Glistening ink-cap mushroom</name>
    <name type="synonym">Coprinus micaceus</name>
    <dbReference type="NCBI Taxonomy" id="71717"/>
    <lineage>
        <taxon>Eukaryota</taxon>
        <taxon>Fungi</taxon>
        <taxon>Dikarya</taxon>
        <taxon>Basidiomycota</taxon>
        <taxon>Agaricomycotina</taxon>
        <taxon>Agaricomycetes</taxon>
        <taxon>Agaricomycetidae</taxon>
        <taxon>Agaricales</taxon>
        <taxon>Agaricineae</taxon>
        <taxon>Psathyrellaceae</taxon>
        <taxon>Coprinellus</taxon>
    </lineage>
</organism>
<dbReference type="Proteomes" id="UP000298030">
    <property type="component" value="Unassembled WGS sequence"/>
</dbReference>
<evidence type="ECO:0000313" key="2">
    <source>
        <dbReference type="Proteomes" id="UP000298030"/>
    </source>
</evidence>
<name>A0A4Y7TL85_COPMI</name>
<reference evidence="1 2" key="1">
    <citation type="journal article" date="2019" name="Nat. Ecol. Evol.">
        <title>Megaphylogeny resolves global patterns of mushroom evolution.</title>
        <authorList>
            <person name="Varga T."/>
            <person name="Krizsan K."/>
            <person name="Foldi C."/>
            <person name="Dima B."/>
            <person name="Sanchez-Garcia M."/>
            <person name="Sanchez-Ramirez S."/>
            <person name="Szollosi G.J."/>
            <person name="Szarkandi J.G."/>
            <person name="Papp V."/>
            <person name="Albert L."/>
            <person name="Andreopoulos W."/>
            <person name="Angelini C."/>
            <person name="Antonin V."/>
            <person name="Barry K.W."/>
            <person name="Bougher N.L."/>
            <person name="Buchanan P."/>
            <person name="Buyck B."/>
            <person name="Bense V."/>
            <person name="Catcheside P."/>
            <person name="Chovatia M."/>
            <person name="Cooper J."/>
            <person name="Damon W."/>
            <person name="Desjardin D."/>
            <person name="Finy P."/>
            <person name="Geml J."/>
            <person name="Haridas S."/>
            <person name="Hughes K."/>
            <person name="Justo A."/>
            <person name="Karasinski D."/>
            <person name="Kautmanova I."/>
            <person name="Kiss B."/>
            <person name="Kocsube S."/>
            <person name="Kotiranta H."/>
            <person name="LaButti K.M."/>
            <person name="Lechner B.E."/>
            <person name="Liimatainen K."/>
            <person name="Lipzen A."/>
            <person name="Lukacs Z."/>
            <person name="Mihaltcheva S."/>
            <person name="Morgado L.N."/>
            <person name="Niskanen T."/>
            <person name="Noordeloos M.E."/>
            <person name="Ohm R.A."/>
            <person name="Ortiz-Santana B."/>
            <person name="Ovrebo C."/>
            <person name="Racz N."/>
            <person name="Riley R."/>
            <person name="Savchenko A."/>
            <person name="Shiryaev A."/>
            <person name="Soop K."/>
            <person name="Spirin V."/>
            <person name="Szebenyi C."/>
            <person name="Tomsovsky M."/>
            <person name="Tulloss R.E."/>
            <person name="Uehling J."/>
            <person name="Grigoriev I.V."/>
            <person name="Vagvolgyi C."/>
            <person name="Papp T."/>
            <person name="Martin F.M."/>
            <person name="Miettinen O."/>
            <person name="Hibbett D.S."/>
            <person name="Nagy L.G."/>
        </authorList>
    </citation>
    <scope>NUCLEOTIDE SEQUENCE [LARGE SCALE GENOMIC DNA]</scope>
    <source>
        <strain evidence="1 2">FP101781</strain>
    </source>
</reference>
<accession>A0A4Y7TL85</accession>
<dbReference type="EMBL" id="QPFP01000008">
    <property type="protein sequence ID" value="TEB34936.1"/>
    <property type="molecule type" value="Genomic_DNA"/>
</dbReference>
<keyword evidence="2" id="KW-1185">Reference proteome</keyword>
<protein>
    <submittedName>
        <fullName evidence="1">Uncharacterized protein</fullName>
    </submittedName>
</protein>
<dbReference type="AlphaFoldDB" id="A0A4Y7TL85"/>
<sequence length="87" mass="10226">MVPIDWLPRLVSSMGRNLRERQVPPYGLGLRFPTSTPRSLRYDVWQNVRRMRSRMLAKLAVHRTLVLLKKVTLSVKNALFWFTQTSS</sequence>
<evidence type="ECO:0000313" key="1">
    <source>
        <dbReference type="EMBL" id="TEB34936.1"/>
    </source>
</evidence>
<comment type="caution">
    <text evidence="1">The sequence shown here is derived from an EMBL/GenBank/DDBJ whole genome shotgun (WGS) entry which is preliminary data.</text>
</comment>